<gene>
    <name evidence="8" type="ORF">ENX16_03965</name>
</gene>
<dbReference type="SUPFAM" id="SSF48452">
    <property type="entry name" value="TPR-like"/>
    <property type="match status" value="1"/>
</dbReference>
<evidence type="ECO:0000256" key="2">
    <source>
        <dbReference type="ARBA" id="ARBA00013194"/>
    </source>
</evidence>
<dbReference type="Gene3D" id="1.10.8.1040">
    <property type="match status" value="1"/>
</dbReference>
<dbReference type="EC" id="5.2.1.8" evidence="2"/>
<reference evidence="8" key="1">
    <citation type="journal article" date="2020" name="mSystems">
        <title>Genome- and Community-Level Interaction Insights into Carbon Utilization and Element Cycling Functions of Hydrothermarchaeota in Hydrothermal Sediment.</title>
        <authorList>
            <person name="Zhou Z."/>
            <person name="Liu Y."/>
            <person name="Xu W."/>
            <person name="Pan J."/>
            <person name="Luo Z.H."/>
            <person name="Li M."/>
        </authorList>
    </citation>
    <scope>NUCLEOTIDE SEQUENCE [LARGE SCALE GENOMIC DNA]</scope>
    <source>
        <strain evidence="8">SpSt-914</strain>
    </source>
</reference>
<dbReference type="SUPFAM" id="SSF109998">
    <property type="entry name" value="Triger factor/SurA peptide-binding domain-like"/>
    <property type="match status" value="2"/>
</dbReference>
<dbReference type="PANTHER" id="PTHR47245">
    <property type="entry name" value="PEPTIDYLPROLYL ISOMERASE"/>
    <property type="match status" value="1"/>
</dbReference>
<dbReference type="AlphaFoldDB" id="A0A7V3V012"/>
<dbReference type="PROSITE" id="PS50198">
    <property type="entry name" value="PPIC_PPIASE_2"/>
    <property type="match status" value="1"/>
</dbReference>
<dbReference type="InterPro" id="IPR046357">
    <property type="entry name" value="PPIase_dom_sf"/>
</dbReference>
<keyword evidence="5 6" id="KW-0413">Isomerase</keyword>
<evidence type="ECO:0000256" key="5">
    <source>
        <dbReference type="ARBA" id="ARBA00023235"/>
    </source>
</evidence>
<sequence length="839" mass="96737">MRKVLSLIIVFLGLVLGASTKNSTLDTVYFYYAENRFNDALTLLQQLQTRPTTREMQQNILLEIADYYLDKANDYARAESIYQQILNAHPGPRLIPAVLYRLALTQELQEKYLEAAKNYEQVATRYIKSPYSQDALDAIERCFRKNYQERVAYVNNYPITRIELDDRISRNPSAYESFDAKLRLLDTMIDSRLLYEAALTRNLHKDPQIRKTLLDLRNRQMFQVWYERYVTTRAEPSEKELRTNYKKNITRYTIPEKVQGYQLVVTSKTLAESLRSVLVADTGKWDSLVRTYSITPDKERGGELGLFARGVQPKPIEEVAFRLKPGEISPPVSIGDTYYLIRVTRREAKKVRPFDEVKNQIAVEIRQDRTNKIYEAEIARLKKAAAVIEDSLALEQNKETLAVVNGVPITRKQLEERLNAIPPFFRGQFETPEGKRRILQQLIIEKLLLKECEREKLWLSNRVVDQLINRRTALLIDAYRRQETTEQVKLDSATLYSEYKKTINDFKEPTRVRCREMIAKTQSRAEQLRRWALASRIPPLINGIAFLVKDENKARELLRILKETPNPDSIAAASALAGFNVRIPSTPVQNIAGKDLPDLTQPCKLAGPFISSEQFAFAFLDFSSEDQLYQPEPIVVQTTDDLKKLLTAQQKPAYTLEIIDSTRLGTYVRLITPLPTSFLKNIFKLNAGDVSEPYYTPAGYLVIKITRKDTAQQVEFAELIRRFSISGSKWSGGEISLTRDDKARDPKVVAAAYSLSKGSFSPVIKLNDTTYTFIRMEEKKLAYTRPFSEVKGKIENRLRREMEKQLYEQLLSQLRAKAKIEILMKEEDFKTEPSETGKE</sequence>
<protein>
    <recommendedName>
        <fullName evidence="2">peptidylprolyl isomerase</fullName>
        <ecNumber evidence="2">5.2.1.8</ecNumber>
    </recommendedName>
</protein>
<evidence type="ECO:0000256" key="6">
    <source>
        <dbReference type="PROSITE-ProRule" id="PRU00278"/>
    </source>
</evidence>
<dbReference type="Pfam" id="PF13145">
    <property type="entry name" value="Rotamase_2"/>
    <property type="match status" value="2"/>
</dbReference>
<dbReference type="Gene3D" id="1.10.4030.10">
    <property type="entry name" value="Porin chaperone SurA, peptide-binding domain"/>
    <property type="match status" value="1"/>
</dbReference>
<feature type="domain" description="PpiC" evidence="7">
    <location>
        <begin position="255"/>
        <end position="345"/>
    </location>
</feature>
<dbReference type="PANTHER" id="PTHR47245:SF1">
    <property type="entry name" value="FOLDASE PROTEIN PRSA"/>
    <property type="match status" value="1"/>
</dbReference>
<dbReference type="EMBL" id="DTMZ01000093">
    <property type="protein sequence ID" value="HGD13216.1"/>
    <property type="molecule type" value="Genomic_DNA"/>
</dbReference>
<name>A0A7V3V012_UNCW3</name>
<evidence type="ECO:0000313" key="8">
    <source>
        <dbReference type="EMBL" id="HGD13216.1"/>
    </source>
</evidence>
<dbReference type="SUPFAM" id="SSF54534">
    <property type="entry name" value="FKBP-like"/>
    <property type="match status" value="1"/>
</dbReference>
<evidence type="ECO:0000256" key="3">
    <source>
        <dbReference type="ARBA" id="ARBA00022729"/>
    </source>
</evidence>
<dbReference type="InterPro" id="IPR000297">
    <property type="entry name" value="PPIase_PpiC"/>
</dbReference>
<keyword evidence="3" id="KW-0732">Signal</keyword>
<evidence type="ECO:0000256" key="4">
    <source>
        <dbReference type="ARBA" id="ARBA00023110"/>
    </source>
</evidence>
<comment type="caution">
    <text evidence="8">The sequence shown here is derived from an EMBL/GenBank/DDBJ whole genome shotgun (WGS) entry which is preliminary data.</text>
</comment>
<dbReference type="InterPro" id="IPR050245">
    <property type="entry name" value="PrsA_foldase"/>
</dbReference>
<dbReference type="InterPro" id="IPR027304">
    <property type="entry name" value="Trigger_fact/SurA_dom_sf"/>
</dbReference>
<evidence type="ECO:0000259" key="7">
    <source>
        <dbReference type="PROSITE" id="PS50198"/>
    </source>
</evidence>
<dbReference type="Gene3D" id="1.25.40.10">
    <property type="entry name" value="Tetratricopeptide repeat domain"/>
    <property type="match status" value="1"/>
</dbReference>
<accession>A0A7V3V012</accession>
<proteinExistence type="predicted"/>
<evidence type="ECO:0000256" key="1">
    <source>
        <dbReference type="ARBA" id="ARBA00000971"/>
    </source>
</evidence>
<organism evidence="8">
    <name type="scientific">candidate division WOR-3 bacterium</name>
    <dbReference type="NCBI Taxonomy" id="2052148"/>
    <lineage>
        <taxon>Bacteria</taxon>
        <taxon>Bacteria division WOR-3</taxon>
    </lineage>
</organism>
<dbReference type="GO" id="GO:0003755">
    <property type="term" value="F:peptidyl-prolyl cis-trans isomerase activity"/>
    <property type="evidence" value="ECO:0007669"/>
    <property type="project" value="UniProtKB-KW"/>
</dbReference>
<dbReference type="Gene3D" id="3.10.50.40">
    <property type="match status" value="2"/>
</dbReference>
<dbReference type="Pfam" id="PF13624">
    <property type="entry name" value="SurA_N_3"/>
    <property type="match status" value="1"/>
</dbReference>
<dbReference type="InterPro" id="IPR011990">
    <property type="entry name" value="TPR-like_helical_dom_sf"/>
</dbReference>
<keyword evidence="4 6" id="KW-0697">Rotamase</keyword>
<comment type="catalytic activity">
    <reaction evidence="1">
        <text>[protein]-peptidylproline (omega=180) = [protein]-peptidylproline (omega=0)</text>
        <dbReference type="Rhea" id="RHEA:16237"/>
        <dbReference type="Rhea" id="RHEA-COMP:10747"/>
        <dbReference type="Rhea" id="RHEA-COMP:10748"/>
        <dbReference type="ChEBI" id="CHEBI:83833"/>
        <dbReference type="ChEBI" id="CHEBI:83834"/>
        <dbReference type="EC" id="5.2.1.8"/>
    </reaction>
</comment>